<dbReference type="Proteomes" id="UP000000238">
    <property type="component" value="Chromosome"/>
</dbReference>
<evidence type="ECO:0000259" key="1">
    <source>
        <dbReference type="PROSITE" id="PS50042"/>
    </source>
</evidence>
<dbReference type="GO" id="GO:0016301">
    <property type="term" value="F:kinase activity"/>
    <property type="evidence" value="ECO:0007669"/>
    <property type="project" value="UniProtKB-KW"/>
</dbReference>
<dbReference type="GO" id="GO:0005829">
    <property type="term" value="C:cytosol"/>
    <property type="evidence" value="ECO:0007669"/>
    <property type="project" value="TreeGrafter"/>
</dbReference>
<feature type="domain" description="Cyclic nucleotide-binding" evidence="1">
    <location>
        <begin position="154"/>
        <end position="248"/>
    </location>
</feature>
<dbReference type="STRING" id="349521.HCH_06253"/>
<dbReference type="eggNOG" id="COG2905">
    <property type="taxonomic scope" value="Bacteria"/>
</dbReference>
<reference evidence="2 3" key="1">
    <citation type="journal article" date="2005" name="Nucleic Acids Res.">
        <title>Genomic blueprint of Hahella chejuensis, a marine microbe producing an algicidal agent.</title>
        <authorList>
            <person name="Jeong H."/>
            <person name="Yim J.H."/>
            <person name="Lee C."/>
            <person name="Choi S.-H."/>
            <person name="Park Y.K."/>
            <person name="Yoon S.H."/>
            <person name="Hur C.-G."/>
            <person name="Kang H.-Y."/>
            <person name="Kim D."/>
            <person name="Lee H.H."/>
            <person name="Park K.H."/>
            <person name="Park S.-H."/>
            <person name="Park H.-S."/>
            <person name="Lee H.K."/>
            <person name="Oh T.K."/>
            <person name="Kim J.F."/>
        </authorList>
    </citation>
    <scope>NUCLEOTIDE SEQUENCE [LARGE SCALE GENOMIC DNA]</scope>
    <source>
        <strain evidence="2 3">KCTC 2396</strain>
    </source>
</reference>
<sequence length="263" mass="28942">MFLLGEHVASVEGLLEYVNSSARSLQRLLPPSPNNIELYPGTDLFTRIPRGHLCLVRRGMLSAVMDNRVAYILQPGDVAGIEGGIKAATVSYVCEDPVELDCFSPVAFQELMKENQQLSNTWQSYVVGLMTLFSHSYGDISKEQHRPQAGFTRYKPGDVIIRQGEEADNVYTMMKGDAKVFIDEQEVGEVHEGEIFGAIAALTNAPRNATVVAGNSCTVMAVPKTQFVSLIHAHPETCFHLLENMARTINDLNRRLTGDSAAL</sequence>
<dbReference type="InterPro" id="IPR000595">
    <property type="entry name" value="cNMP-bd_dom"/>
</dbReference>
<dbReference type="SMART" id="SM00100">
    <property type="entry name" value="cNMP"/>
    <property type="match status" value="1"/>
</dbReference>
<dbReference type="PROSITE" id="PS50042">
    <property type="entry name" value="CNMP_BINDING_3"/>
    <property type="match status" value="1"/>
</dbReference>
<dbReference type="GO" id="GO:0003700">
    <property type="term" value="F:DNA-binding transcription factor activity"/>
    <property type="evidence" value="ECO:0007669"/>
    <property type="project" value="TreeGrafter"/>
</dbReference>
<evidence type="ECO:0000313" key="3">
    <source>
        <dbReference type="Proteomes" id="UP000000238"/>
    </source>
</evidence>
<dbReference type="AlphaFoldDB" id="Q2S8X4"/>
<dbReference type="CDD" id="cd00038">
    <property type="entry name" value="CAP_ED"/>
    <property type="match status" value="1"/>
</dbReference>
<dbReference type="Gene3D" id="2.60.120.10">
    <property type="entry name" value="Jelly Rolls"/>
    <property type="match status" value="1"/>
</dbReference>
<organism evidence="2 3">
    <name type="scientific">Hahella chejuensis (strain KCTC 2396)</name>
    <dbReference type="NCBI Taxonomy" id="349521"/>
    <lineage>
        <taxon>Bacteria</taxon>
        <taxon>Pseudomonadati</taxon>
        <taxon>Pseudomonadota</taxon>
        <taxon>Gammaproteobacteria</taxon>
        <taxon>Oceanospirillales</taxon>
        <taxon>Hahellaceae</taxon>
        <taxon>Hahella</taxon>
    </lineage>
</organism>
<dbReference type="Pfam" id="PF00027">
    <property type="entry name" value="cNMP_binding"/>
    <property type="match status" value="1"/>
</dbReference>
<keyword evidence="3" id="KW-1185">Reference proteome</keyword>
<proteinExistence type="predicted"/>
<dbReference type="KEGG" id="hch:HCH_06253"/>
<gene>
    <name evidence="2" type="ordered locus">HCH_06253</name>
</gene>
<dbReference type="EMBL" id="CP000155">
    <property type="protein sequence ID" value="ABC32900.1"/>
    <property type="molecule type" value="Genomic_DNA"/>
</dbReference>
<accession>Q2S8X4</accession>
<dbReference type="RefSeq" id="WP_011399956.1">
    <property type="nucleotide sequence ID" value="NC_007645.1"/>
</dbReference>
<dbReference type="PANTHER" id="PTHR24567:SF74">
    <property type="entry name" value="HTH-TYPE TRANSCRIPTIONAL REGULATOR ARCR"/>
    <property type="match status" value="1"/>
</dbReference>
<dbReference type="PRINTS" id="PR00103">
    <property type="entry name" value="CAMPKINASE"/>
</dbReference>
<dbReference type="PANTHER" id="PTHR24567">
    <property type="entry name" value="CRP FAMILY TRANSCRIPTIONAL REGULATORY PROTEIN"/>
    <property type="match status" value="1"/>
</dbReference>
<protein>
    <submittedName>
        <fullName evidence="2">cAMP-binding protein-catabolite gene activator and regulatory subunit of cAMP-dependent protein kinase</fullName>
    </submittedName>
</protein>
<name>Q2S8X4_HAHCH</name>
<dbReference type="InterPro" id="IPR014710">
    <property type="entry name" value="RmlC-like_jellyroll"/>
</dbReference>
<dbReference type="HOGENOM" id="CLU_091658_0_0_6"/>
<evidence type="ECO:0000313" key="2">
    <source>
        <dbReference type="EMBL" id="ABC32900.1"/>
    </source>
</evidence>
<keyword evidence="2" id="KW-0418">Kinase</keyword>
<dbReference type="SUPFAM" id="SSF51206">
    <property type="entry name" value="cAMP-binding domain-like"/>
    <property type="match status" value="2"/>
</dbReference>
<dbReference type="OrthoDB" id="6978933at2"/>
<dbReference type="InterPro" id="IPR018490">
    <property type="entry name" value="cNMP-bd_dom_sf"/>
</dbReference>
<keyword evidence="2" id="KW-0808">Transferase</keyword>
<dbReference type="InterPro" id="IPR050397">
    <property type="entry name" value="Env_Response_Regulators"/>
</dbReference>